<dbReference type="STRING" id="688867.SAMN05660236_5789"/>
<comment type="similarity">
    <text evidence="2">Belongs to the outer membrane factor (OMF) (TC 1.B.17) family.</text>
</comment>
<dbReference type="InterPro" id="IPR051906">
    <property type="entry name" value="TolC-like"/>
</dbReference>
<dbReference type="PANTHER" id="PTHR30026:SF20">
    <property type="entry name" value="OUTER MEMBRANE PROTEIN TOLC"/>
    <property type="match status" value="1"/>
</dbReference>
<evidence type="ECO:0000313" key="9">
    <source>
        <dbReference type="EMBL" id="SKC89191.1"/>
    </source>
</evidence>
<proteinExistence type="inferred from homology"/>
<gene>
    <name evidence="9" type="ORF">SAMN05660236_5789</name>
</gene>
<evidence type="ECO:0000256" key="1">
    <source>
        <dbReference type="ARBA" id="ARBA00004442"/>
    </source>
</evidence>
<dbReference type="GO" id="GO:1990281">
    <property type="term" value="C:efflux pump complex"/>
    <property type="evidence" value="ECO:0007669"/>
    <property type="project" value="TreeGrafter"/>
</dbReference>
<dbReference type="Gene3D" id="1.20.1600.10">
    <property type="entry name" value="Outer membrane efflux proteins (OEP)"/>
    <property type="match status" value="1"/>
</dbReference>
<evidence type="ECO:0000256" key="6">
    <source>
        <dbReference type="ARBA" id="ARBA00023136"/>
    </source>
</evidence>
<keyword evidence="5" id="KW-0812">Transmembrane</keyword>
<keyword evidence="4" id="KW-1134">Transmembrane beta strand</keyword>
<reference evidence="9 10" key="1">
    <citation type="submission" date="2017-02" db="EMBL/GenBank/DDBJ databases">
        <authorList>
            <person name="Peterson S.W."/>
        </authorList>
    </citation>
    <scope>NUCLEOTIDE SEQUENCE [LARGE SCALE GENOMIC DNA]</scope>
    <source>
        <strain evidence="9 10">DSM 25262</strain>
    </source>
</reference>
<comment type="subcellular location">
    <subcellularLocation>
        <location evidence="1">Cell outer membrane</location>
    </subcellularLocation>
</comment>
<evidence type="ECO:0000256" key="3">
    <source>
        <dbReference type="ARBA" id="ARBA00022448"/>
    </source>
</evidence>
<dbReference type="PANTHER" id="PTHR30026">
    <property type="entry name" value="OUTER MEMBRANE PROTEIN TOLC"/>
    <property type="match status" value="1"/>
</dbReference>
<organism evidence="9 10">
    <name type="scientific">Ohtaekwangia koreensis</name>
    <dbReference type="NCBI Taxonomy" id="688867"/>
    <lineage>
        <taxon>Bacteria</taxon>
        <taxon>Pseudomonadati</taxon>
        <taxon>Bacteroidota</taxon>
        <taxon>Cytophagia</taxon>
        <taxon>Cytophagales</taxon>
        <taxon>Fulvivirgaceae</taxon>
        <taxon>Ohtaekwangia</taxon>
    </lineage>
</organism>
<evidence type="ECO:0000256" key="2">
    <source>
        <dbReference type="ARBA" id="ARBA00007613"/>
    </source>
</evidence>
<dbReference type="EMBL" id="FUZU01000005">
    <property type="protein sequence ID" value="SKC89191.1"/>
    <property type="molecule type" value="Genomic_DNA"/>
</dbReference>
<sequence>MISRISFFLVAILLIVRSQSYGQQLTLEECIRISLENNLDVKNSKLEVQSTEYKVSEAKSGLLPTVDVNGQYQYYFEVPAQLIPSSTFGGPAGEYTAAKFSMPQTTSANVQATQTLYNQKVMVGLKAAKAARSYSSVQLTLTKEDIIYNITSTYYNIQVLSDNLNLLQSNITNLEKTVKTNEALKNNEIVSSSTYKRLLINLENLRNEYENQKLSQTKYYNLLKYLMNVPLTEPIEVTAFDFNTTLEELQAGDVNQRADIRLQQEQIKLYELDKKSTQSGYYPTLSANLYYGYSGYYNKFSPAETINNQWINSSYFSLSLKIPVFDGFSKKYQVKQKSVTVQKSINSLTAMKQKADRDIQDALNNYTSNKNLLTNSKRSLDLAEQLFKDANIEYSNGLITITELLDVQDDLSDARSNYSTALINLKIAELDVKKANGELVKE</sequence>
<accession>A0A1T5MLU8</accession>
<dbReference type="RefSeq" id="WP_079690288.1">
    <property type="nucleotide sequence ID" value="NZ_FUZU01000005.1"/>
</dbReference>
<dbReference type="AlphaFoldDB" id="A0A1T5MLU8"/>
<dbReference type="OrthoDB" id="1674454at2"/>
<keyword evidence="8" id="KW-0175">Coiled coil</keyword>
<keyword evidence="7" id="KW-0998">Cell outer membrane</keyword>
<name>A0A1T5MLU8_9BACT</name>
<dbReference type="GO" id="GO:0015288">
    <property type="term" value="F:porin activity"/>
    <property type="evidence" value="ECO:0007669"/>
    <property type="project" value="TreeGrafter"/>
</dbReference>
<dbReference type="GO" id="GO:0015562">
    <property type="term" value="F:efflux transmembrane transporter activity"/>
    <property type="evidence" value="ECO:0007669"/>
    <property type="project" value="InterPro"/>
</dbReference>
<protein>
    <submittedName>
        <fullName evidence="9">Outer membrane protein TolC</fullName>
    </submittedName>
</protein>
<evidence type="ECO:0000313" key="10">
    <source>
        <dbReference type="Proteomes" id="UP000190961"/>
    </source>
</evidence>
<keyword evidence="6" id="KW-0472">Membrane</keyword>
<keyword evidence="10" id="KW-1185">Reference proteome</keyword>
<evidence type="ECO:0000256" key="4">
    <source>
        <dbReference type="ARBA" id="ARBA00022452"/>
    </source>
</evidence>
<dbReference type="Proteomes" id="UP000190961">
    <property type="component" value="Unassembled WGS sequence"/>
</dbReference>
<feature type="coiled-coil region" evidence="8">
    <location>
        <begin position="157"/>
        <end position="215"/>
    </location>
</feature>
<dbReference type="GO" id="GO:0009279">
    <property type="term" value="C:cell outer membrane"/>
    <property type="evidence" value="ECO:0007669"/>
    <property type="project" value="UniProtKB-SubCell"/>
</dbReference>
<evidence type="ECO:0000256" key="7">
    <source>
        <dbReference type="ARBA" id="ARBA00023237"/>
    </source>
</evidence>
<evidence type="ECO:0000256" key="8">
    <source>
        <dbReference type="SAM" id="Coils"/>
    </source>
</evidence>
<keyword evidence="3" id="KW-0813">Transport</keyword>
<dbReference type="InterPro" id="IPR003423">
    <property type="entry name" value="OMP_efflux"/>
</dbReference>
<evidence type="ECO:0000256" key="5">
    <source>
        <dbReference type="ARBA" id="ARBA00022692"/>
    </source>
</evidence>
<dbReference type="Pfam" id="PF02321">
    <property type="entry name" value="OEP"/>
    <property type="match status" value="2"/>
</dbReference>
<dbReference type="SUPFAM" id="SSF56954">
    <property type="entry name" value="Outer membrane efflux proteins (OEP)"/>
    <property type="match status" value="1"/>
</dbReference>